<dbReference type="FunFam" id="3.40.605.10:FF:000010">
    <property type="entry name" value="N-succinylglutamate 5-semialdehyde dehydrogenase"/>
    <property type="match status" value="1"/>
</dbReference>
<dbReference type="SUPFAM" id="SSF53720">
    <property type="entry name" value="ALDH-like"/>
    <property type="match status" value="1"/>
</dbReference>
<dbReference type="InParanoid" id="A0A6N7EZI0"/>
<dbReference type="PANTHER" id="PTHR42862">
    <property type="entry name" value="DELTA-1-PYRROLINE-5-CARBOXYLATE DEHYDROGENASE 1, ISOFORM A-RELATED"/>
    <property type="match status" value="1"/>
</dbReference>
<dbReference type="Proteomes" id="UP000471298">
    <property type="component" value="Unassembled WGS sequence"/>
</dbReference>
<dbReference type="InterPro" id="IPR016161">
    <property type="entry name" value="Ald_DH/histidinol_DH"/>
</dbReference>
<evidence type="ECO:0000256" key="8">
    <source>
        <dbReference type="RuleBase" id="RU003345"/>
    </source>
</evidence>
<dbReference type="InterPro" id="IPR017649">
    <property type="entry name" value="SuccinylGlu_semiald_DH_AstD"/>
</dbReference>
<keyword evidence="11" id="KW-1185">Reference proteome</keyword>
<keyword evidence="4 8" id="KW-0560">Oxidoreductase</keyword>
<comment type="catalytic activity">
    <reaction evidence="6">
        <text>L-glutamate 5-semialdehyde + NAD(+) + H2O = L-glutamate + NADH + 2 H(+)</text>
        <dbReference type="Rhea" id="RHEA:30235"/>
        <dbReference type="ChEBI" id="CHEBI:15377"/>
        <dbReference type="ChEBI" id="CHEBI:15378"/>
        <dbReference type="ChEBI" id="CHEBI:29985"/>
        <dbReference type="ChEBI" id="CHEBI:57540"/>
        <dbReference type="ChEBI" id="CHEBI:57945"/>
        <dbReference type="ChEBI" id="CHEBI:58066"/>
        <dbReference type="EC" id="1.2.1.88"/>
    </reaction>
</comment>
<dbReference type="PROSITE" id="PS00687">
    <property type="entry name" value="ALDEHYDE_DEHYDR_GLU"/>
    <property type="match status" value="1"/>
</dbReference>
<dbReference type="PROSITE" id="PS00070">
    <property type="entry name" value="ALDEHYDE_DEHYDR_CYS"/>
    <property type="match status" value="1"/>
</dbReference>
<evidence type="ECO:0000256" key="7">
    <source>
        <dbReference type="PROSITE-ProRule" id="PRU10007"/>
    </source>
</evidence>
<dbReference type="GO" id="GO:0043824">
    <property type="term" value="F:succinylglutamate-semialdehyde dehydrogenase activity"/>
    <property type="evidence" value="ECO:0007669"/>
    <property type="project" value="InterPro"/>
</dbReference>
<reference evidence="10 11" key="1">
    <citation type="submission" date="2019-10" db="EMBL/GenBank/DDBJ databases">
        <title>Cardiobacteriales fam. a chemoheterotrophic member of the order Cardiobacteriales, and proposal of Cardiobacteriales fam. nov.</title>
        <authorList>
            <person name="Wang C."/>
        </authorList>
    </citation>
    <scope>NUCLEOTIDE SEQUENCE [LARGE SCALE GENOMIC DNA]</scope>
    <source>
        <strain evidence="10 11">ML27</strain>
    </source>
</reference>
<gene>
    <name evidence="10" type="primary">astD</name>
    <name evidence="10" type="ORF">GCU85_08530</name>
</gene>
<evidence type="ECO:0000256" key="5">
    <source>
        <dbReference type="ARBA" id="ARBA00023027"/>
    </source>
</evidence>
<evidence type="ECO:0000313" key="11">
    <source>
        <dbReference type="Proteomes" id="UP000471298"/>
    </source>
</evidence>
<keyword evidence="3" id="KW-0056">Arginine metabolism</keyword>
<dbReference type="RefSeq" id="WP_152810763.1">
    <property type="nucleotide sequence ID" value="NZ_WHNW01000011.1"/>
</dbReference>
<evidence type="ECO:0000256" key="4">
    <source>
        <dbReference type="ARBA" id="ARBA00023002"/>
    </source>
</evidence>
<accession>A0A6N7EZI0</accession>
<evidence type="ECO:0000256" key="2">
    <source>
        <dbReference type="ARBA" id="ARBA00012884"/>
    </source>
</evidence>
<dbReference type="NCBIfam" id="NF006992">
    <property type="entry name" value="PRK09457.1"/>
    <property type="match status" value="1"/>
</dbReference>
<evidence type="ECO:0000256" key="1">
    <source>
        <dbReference type="ARBA" id="ARBA00004786"/>
    </source>
</evidence>
<evidence type="ECO:0000313" key="10">
    <source>
        <dbReference type="EMBL" id="MPV86769.1"/>
    </source>
</evidence>
<dbReference type="Gene3D" id="3.40.309.10">
    <property type="entry name" value="Aldehyde Dehydrogenase, Chain A, domain 2"/>
    <property type="match status" value="1"/>
</dbReference>
<sequence>MTTHDPINNAINDHINTLSQCCFINGQWVSATGDMLISNNPATGSVVWQGQCADEKSIDIAFHAAQAAFQSWAQTPLDARLALIHQYKTLLEDNKTLLADDIMQETGKPQWESLSEVNTMIAKIAVSINAYHERTGMMHNDQGQQQGQQQTQLRHRPHGVCAVFGPYNFPGHLPNGHIIPALIAGNTIVFKPSEQTPRVGERLIRLMQAAGFPDGVINFVPGELQTAKAITAHPLLRGFFFTGSSAVGIQIHRQFAGQPDKIIALEMGGNNPLIITPNVDIEAAVYHTIQSAFITAGQRCTCARRLIIVDSPKKQAFIDALCNAAQQLHIDAPDATPQPFYSTLINQRAADGLLAAEKRLTSLGGIPLLPMQSVIADKPYLSPGIIDMKAVDVALIPDEEYFGPLLKIHHADNLTHAIELANATAYGLSAGIFTDCEDEWQQFYALSHAGIINRNKPLTGASGAMPFGGTGLSGNHNPGAYYAADYCAYPVASMMANNLTLPDTLAPGWQQ</sequence>
<dbReference type="InterPro" id="IPR016160">
    <property type="entry name" value="Ald_DH_CS_CYS"/>
</dbReference>
<dbReference type="GO" id="GO:0010133">
    <property type="term" value="P:L-proline catabolic process to L-glutamate"/>
    <property type="evidence" value="ECO:0007669"/>
    <property type="project" value="TreeGrafter"/>
</dbReference>
<dbReference type="GO" id="GO:0003842">
    <property type="term" value="F:L-glutamate gamma-semialdehyde dehydrogenase activity"/>
    <property type="evidence" value="ECO:0007669"/>
    <property type="project" value="UniProtKB-EC"/>
</dbReference>
<evidence type="ECO:0000259" key="9">
    <source>
        <dbReference type="Pfam" id="PF00171"/>
    </source>
</evidence>
<organism evidence="10 11">
    <name type="scientific">Ostreibacterium oceani</name>
    <dbReference type="NCBI Taxonomy" id="2654998"/>
    <lineage>
        <taxon>Bacteria</taxon>
        <taxon>Pseudomonadati</taxon>
        <taxon>Pseudomonadota</taxon>
        <taxon>Gammaproteobacteria</taxon>
        <taxon>Cardiobacteriales</taxon>
        <taxon>Ostreibacteriaceae</taxon>
        <taxon>Ostreibacterium</taxon>
    </lineage>
</organism>
<dbReference type="PANTHER" id="PTHR42862:SF1">
    <property type="entry name" value="DELTA-1-PYRROLINE-5-CARBOXYLATE DEHYDROGENASE 2, ISOFORM A-RELATED"/>
    <property type="match status" value="1"/>
</dbReference>
<evidence type="ECO:0000256" key="6">
    <source>
        <dbReference type="ARBA" id="ARBA00048142"/>
    </source>
</evidence>
<proteinExistence type="inferred from homology"/>
<dbReference type="EC" id="1.2.1.88" evidence="2"/>
<dbReference type="GO" id="GO:0006527">
    <property type="term" value="P:L-arginine catabolic process"/>
    <property type="evidence" value="ECO:0007669"/>
    <property type="project" value="InterPro"/>
</dbReference>
<dbReference type="NCBIfam" id="TIGR03240">
    <property type="entry name" value="arg_catab_astD"/>
    <property type="match status" value="1"/>
</dbReference>
<feature type="active site" evidence="7">
    <location>
        <position position="266"/>
    </location>
</feature>
<feature type="domain" description="Aldehyde dehydrogenase" evidence="9">
    <location>
        <begin position="28"/>
        <end position="485"/>
    </location>
</feature>
<dbReference type="EMBL" id="WHNW01000011">
    <property type="protein sequence ID" value="MPV86769.1"/>
    <property type="molecule type" value="Genomic_DNA"/>
</dbReference>
<evidence type="ECO:0000256" key="3">
    <source>
        <dbReference type="ARBA" id="ARBA00022503"/>
    </source>
</evidence>
<comment type="pathway">
    <text evidence="1">Amino-acid degradation; L-proline degradation into L-glutamate; L-glutamate from L-proline: step 2/2.</text>
</comment>
<dbReference type="InterPro" id="IPR050485">
    <property type="entry name" value="Proline_metab_enzyme"/>
</dbReference>
<comment type="similarity">
    <text evidence="8">Belongs to the aldehyde dehydrogenase family.</text>
</comment>
<dbReference type="InterPro" id="IPR015590">
    <property type="entry name" value="Aldehyde_DH_dom"/>
</dbReference>
<dbReference type="CDD" id="cd07095">
    <property type="entry name" value="ALDH_SGSD_AstD"/>
    <property type="match status" value="1"/>
</dbReference>
<comment type="caution">
    <text evidence="10">The sequence shown here is derived from an EMBL/GenBank/DDBJ whole genome shotgun (WGS) entry which is preliminary data.</text>
</comment>
<dbReference type="InterPro" id="IPR029510">
    <property type="entry name" value="Ald_DH_CS_GLU"/>
</dbReference>
<dbReference type="InterPro" id="IPR016163">
    <property type="entry name" value="Ald_DH_C"/>
</dbReference>
<dbReference type="AlphaFoldDB" id="A0A6N7EZI0"/>
<protein>
    <recommendedName>
        <fullName evidence="2">L-glutamate gamma-semialdehyde dehydrogenase</fullName>
        <ecNumber evidence="2">1.2.1.88</ecNumber>
    </recommendedName>
</protein>
<dbReference type="GO" id="GO:0009898">
    <property type="term" value="C:cytoplasmic side of plasma membrane"/>
    <property type="evidence" value="ECO:0007669"/>
    <property type="project" value="TreeGrafter"/>
</dbReference>
<dbReference type="Gene3D" id="3.40.605.10">
    <property type="entry name" value="Aldehyde Dehydrogenase, Chain A, domain 1"/>
    <property type="match status" value="1"/>
</dbReference>
<dbReference type="InterPro" id="IPR016162">
    <property type="entry name" value="Ald_DH_N"/>
</dbReference>
<dbReference type="Pfam" id="PF00171">
    <property type="entry name" value="Aldedh"/>
    <property type="match status" value="1"/>
</dbReference>
<dbReference type="FunCoup" id="A0A6N7EZI0">
    <property type="interactions" value="15"/>
</dbReference>
<keyword evidence="5" id="KW-0520">NAD</keyword>
<name>A0A6N7EZI0_9GAMM</name>